<evidence type="ECO:0000256" key="3">
    <source>
        <dbReference type="ARBA" id="ARBA00023002"/>
    </source>
</evidence>
<dbReference type="Gene3D" id="3.40.50.720">
    <property type="entry name" value="NAD(P)-binding Rossmann-like Domain"/>
    <property type="match status" value="1"/>
</dbReference>
<dbReference type="PANTHER" id="PTHR43669">
    <property type="entry name" value="5-KETO-D-GLUCONATE 5-REDUCTASE"/>
    <property type="match status" value="1"/>
</dbReference>
<accession>A0A9P7A8X3</accession>
<dbReference type="Pfam" id="PF00106">
    <property type="entry name" value="adh_short"/>
    <property type="match status" value="1"/>
</dbReference>
<keyword evidence="3" id="KW-0560">Oxidoreductase</keyword>
<dbReference type="InterPro" id="IPR036291">
    <property type="entry name" value="NAD(P)-bd_dom_sf"/>
</dbReference>
<evidence type="ECO:0000256" key="1">
    <source>
        <dbReference type="ARBA" id="ARBA00006484"/>
    </source>
</evidence>
<dbReference type="InterPro" id="IPR020904">
    <property type="entry name" value="Sc_DH/Rdtase_CS"/>
</dbReference>
<protein>
    <recommendedName>
        <fullName evidence="6">NAD(P)-binding protein</fullName>
    </recommendedName>
</protein>
<dbReference type="AlphaFoldDB" id="A0A9P7A8X3"/>
<evidence type="ECO:0000256" key="2">
    <source>
        <dbReference type="ARBA" id="ARBA00022857"/>
    </source>
</evidence>
<dbReference type="PRINTS" id="PR00081">
    <property type="entry name" value="GDHRDH"/>
</dbReference>
<evidence type="ECO:0000313" key="4">
    <source>
        <dbReference type="EMBL" id="KAG1783740.1"/>
    </source>
</evidence>
<evidence type="ECO:0008006" key="6">
    <source>
        <dbReference type="Google" id="ProtNLM"/>
    </source>
</evidence>
<dbReference type="GO" id="GO:0016491">
    <property type="term" value="F:oxidoreductase activity"/>
    <property type="evidence" value="ECO:0007669"/>
    <property type="project" value="UniProtKB-KW"/>
</dbReference>
<name>A0A9P7A8X3_9AGAM</name>
<reference evidence="4" key="1">
    <citation type="journal article" date="2020" name="New Phytol.">
        <title>Comparative genomics reveals dynamic genome evolution in host specialist ectomycorrhizal fungi.</title>
        <authorList>
            <person name="Lofgren L.A."/>
            <person name="Nguyen N.H."/>
            <person name="Vilgalys R."/>
            <person name="Ruytinx J."/>
            <person name="Liao H.L."/>
            <person name="Branco S."/>
            <person name="Kuo A."/>
            <person name="LaButti K."/>
            <person name="Lipzen A."/>
            <person name="Andreopoulos W."/>
            <person name="Pangilinan J."/>
            <person name="Riley R."/>
            <person name="Hundley H."/>
            <person name="Na H."/>
            <person name="Barry K."/>
            <person name="Grigoriev I.V."/>
            <person name="Stajich J.E."/>
            <person name="Kennedy P.G."/>
        </authorList>
    </citation>
    <scope>NUCLEOTIDE SEQUENCE</scope>
    <source>
        <strain evidence="4">DOB743</strain>
    </source>
</reference>
<proteinExistence type="inferred from homology"/>
<comment type="caution">
    <text evidence="4">The sequence shown here is derived from an EMBL/GenBank/DDBJ whole genome shotgun (WGS) entry which is preliminary data.</text>
</comment>
<dbReference type="EMBL" id="JABBWD010000001">
    <property type="protein sequence ID" value="KAG1783740.1"/>
    <property type="molecule type" value="Genomic_DNA"/>
</dbReference>
<keyword evidence="2" id="KW-0521">NADP</keyword>
<evidence type="ECO:0000313" key="5">
    <source>
        <dbReference type="Proteomes" id="UP000714275"/>
    </source>
</evidence>
<gene>
    <name evidence="4" type="ORF">EV702DRAFT_1055250</name>
</gene>
<dbReference type="InterPro" id="IPR002347">
    <property type="entry name" value="SDR_fam"/>
</dbReference>
<dbReference type="SUPFAM" id="SSF51735">
    <property type="entry name" value="NAD(P)-binding Rossmann-fold domains"/>
    <property type="match status" value="1"/>
</dbReference>
<sequence length="318" mass="35171">MHYSSCHHACHHVLWAVAMMTSGDRRYKGQYLHPPFPSESLPQTYSSIMPNISDSKCVLVIGSTSGIGRALALAILDLPSKPTVIVCGRRKERLDELVASHNATGRLKSVTLDVLSERNALKSSIEDIVNTYPDLDAVLFSSGIQRGFDFTRPETIDLDSLESELATNYTSIVRMITFFLPHLIKLGEQGRPTFLYPVSSGLSIVPAAGIADYCATKAALHSLSISLAVQLKEKNVHVVEIIPPLVESELHDFEGTTQRLSNFWLSLEDYTKETMEGLVRGDPYVPAGMVVEQHKKFEQGKLEAATKMYGQFKAMTQT</sequence>
<dbReference type="OrthoDB" id="37659at2759"/>
<dbReference type="PANTHER" id="PTHR43669:SF11">
    <property type="entry name" value="SHORT-CHAIN DEHYDROGENASE_OXIDOREDUCTASE"/>
    <property type="match status" value="1"/>
</dbReference>
<keyword evidence="5" id="KW-1185">Reference proteome</keyword>
<organism evidence="4 5">
    <name type="scientific">Suillus placidus</name>
    <dbReference type="NCBI Taxonomy" id="48579"/>
    <lineage>
        <taxon>Eukaryota</taxon>
        <taxon>Fungi</taxon>
        <taxon>Dikarya</taxon>
        <taxon>Basidiomycota</taxon>
        <taxon>Agaricomycotina</taxon>
        <taxon>Agaricomycetes</taxon>
        <taxon>Agaricomycetidae</taxon>
        <taxon>Boletales</taxon>
        <taxon>Suillineae</taxon>
        <taxon>Suillaceae</taxon>
        <taxon>Suillus</taxon>
    </lineage>
</organism>
<comment type="similarity">
    <text evidence="1">Belongs to the short-chain dehydrogenases/reductases (SDR) family.</text>
</comment>
<dbReference type="Proteomes" id="UP000714275">
    <property type="component" value="Unassembled WGS sequence"/>
</dbReference>
<dbReference type="PROSITE" id="PS00061">
    <property type="entry name" value="ADH_SHORT"/>
    <property type="match status" value="1"/>
</dbReference>